<dbReference type="PANTHER" id="PTHR44757:SF2">
    <property type="entry name" value="BIOFILM ARCHITECTURE MAINTENANCE PROTEIN MBAA"/>
    <property type="match status" value="1"/>
</dbReference>
<dbReference type="Gene3D" id="3.30.450.20">
    <property type="entry name" value="PAS domain"/>
    <property type="match status" value="2"/>
</dbReference>
<dbReference type="InterPro" id="IPR035919">
    <property type="entry name" value="EAL_sf"/>
</dbReference>
<evidence type="ECO:0000259" key="7">
    <source>
        <dbReference type="PROSITE" id="PS50113"/>
    </source>
</evidence>
<dbReference type="CDD" id="cd01949">
    <property type="entry name" value="GGDEF"/>
    <property type="match status" value="1"/>
</dbReference>
<evidence type="ECO:0000256" key="4">
    <source>
        <dbReference type="ARBA" id="ARBA00051114"/>
    </source>
</evidence>
<gene>
    <name evidence="10" type="ORF">HR45_14135</name>
</gene>
<dbReference type="FunFam" id="3.30.70.270:FF:000001">
    <property type="entry name" value="Diguanylate cyclase domain protein"/>
    <property type="match status" value="1"/>
</dbReference>
<dbReference type="CDD" id="cd00130">
    <property type="entry name" value="PAS"/>
    <property type="match status" value="2"/>
</dbReference>
<organism evidence="10 11">
    <name type="scientific">Shewanella mangrovi</name>
    <dbReference type="NCBI Taxonomy" id="1515746"/>
    <lineage>
        <taxon>Bacteria</taxon>
        <taxon>Pseudomonadati</taxon>
        <taxon>Pseudomonadota</taxon>
        <taxon>Gammaproteobacteria</taxon>
        <taxon>Alteromonadales</taxon>
        <taxon>Shewanellaceae</taxon>
        <taxon>Shewanella</taxon>
    </lineage>
</organism>
<dbReference type="Gene3D" id="2.60.40.10">
    <property type="entry name" value="Immunoglobulins"/>
    <property type="match status" value="1"/>
</dbReference>
<evidence type="ECO:0000256" key="1">
    <source>
        <dbReference type="ARBA" id="ARBA00001946"/>
    </source>
</evidence>
<dbReference type="SMART" id="SM00052">
    <property type="entry name" value="EAL"/>
    <property type="match status" value="1"/>
</dbReference>
<feature type="domain" description="PAC" evidence="7">
    <location>
        <begin position="876"/>
        <end position="929"/>
    </location>
</feature>
<name>A0A094LNQ1_9GAMM</name>
<dbReference type="EC" id="3.1.4.52" evidence="2"/>
<dbReference type="PANTHER" id="PTHR44757">
    <property type="entry name" value="DIGUANYLATE CYCLASE DGCP"/>
    <property type="match status" value="1"/>
</dbReference>
<dbReference type="SUPFAM" id="SSF55073">
    <property type="entry name" value="Nucleotide cyclase"/>
    <property type="match status" value="1"/>
</dbReference>
<dbReference type="PROSITE" id="PS50112">
    <property type="entry name" value="PAS"/>
    <property type="match status" value="1"/>
</dbReference>
<dbReference type="NCBIfam" id="TIGR00254">
    <property type="entry name" value="GGDEF"/>
    <property type="match status" value="1"/>
</dbReference>
<keyword evidence="3" id="KW-0973">c-di-GMP</keyword>
<keyword evidence="11" id="KW-1185">Reference proteome</keyword>
<evidence type="ECO:0000259" key="6">
    <source>
        <dbReference type="PROSITE" id="PS50112"/>
    </source>
</evidence>
<dbReference type="InterPro" id="IPR011123">
    <property type="entry name" value="Y_Y_Y"/>
</dbReference>
<reference evidence="10 11" key="1">
    <citation type="submission" date="2014-06" db="EMBL/GenBank/DDBJ databases">
        <title>Shewanella sp. YQH10.</title>
        <authorList>
            <person name="Liu Y."/>
            <person name="Zeng R."/>
        </authorList>
    </citation>
    <scope>NUCLEOTIDE SEQUENCE [LARGE SCALE GENOMIC DNA]</scope>
    <source>
        <strain evidence="10 11">YQH10</strain>
    </source>
</reference>
<evidence type="ECO:0000256" key="3">
    <source>
        <dbReference type="ARBA" id="ARBA00022636"/>
    </source>
</evidence>
<dbReference type="InterPro" id="IPR013783">
    <property type="entry name" value="Ig-like_fold"/>
</dbReference>
<dbReference type="InterPro" id="IPR000160">
    <property type="entry name" value="GGDEF_dom"/>
</dbReference>
<accession>A0A094LNQ1</accession>
<dbReference type="STRING" id="1515746.HR45_14135"/>
<dbReference type="SUPFAM" id="SSF50998">
    <property type="entry name" value="Quinoprotein alcohol dehydrogenase-like"/>
    <property type="match status" value="1"/>
</dbReference>
<dbReference type="PROSITE" id="PS50887">
    <property type="entry name" value="GGDEF"/>
    <property type="match status" value="1"/>
</dbReference>
<dbReference type="InterPro" id="IPR011110">
    <property type="entry name" value="Reg_prop"/>
</dbReference>
<dbReference type="InterPro" id="IPR029787">
    <property type="entry name" value="Nucleotide_cyclase"/>
</dbReference>
<feature type="domain" description="PAC" evidence="7">
    <location>
        <begin position="999"/>
        <end position="1051"/>
    </location>
</feature>
<dbReference type="EMBL" id="JPEO01000012">
    <property type="protein sequence ID" value="KFZ36758.1"/>
    <property type="molecule type" value="Genomic_DNA"/>
</dbReference>
<evidence type="ECO:0000256" key="2">
    <source>
        <dbReference type="ARBA" id="ARBA00012282"/>
    </source>
</evidence>
<evidence type="ECO:0000313" key="11">
    <source>
        <dbReference type="Proteomes" id="UP000029264"/>
    </source>
</evidence>
<dbReference type="FunFam" id="3.20.20.450:FF:000001">
    <property type="entry name" value="Cyclic di-GMP phosphodiesterase yahA"/>
    <property type="match status" value="1"/>
</dbReference>
<dbReference type="InterPro" id="IPR001633">
    <property type="entry name" value="EAL_dom"/>
</dbReference>
<comment type="caution">
    <text evidence="10">The sequence shown here is derived from an EMBL/GenBank/DDBJ whole genome shotgun (WGS) entry which is preliminary data.</text>
</comment>
<sequence length="1479" mass="167532">MLRTVHVLILLLCTVLIGTPSWAAQQSQYRFQHIDSLDGLHQNTIYSLLESRSGMLWIGTQDGLHLYNGTDFTLFLPDRNDANSISDGFITDMLQQDNALWIGTFSGGLNRLDLTTGKFTQFGQQQGLAKMRVRRLAMLKNLLWIASQKGLYVLDPQQDRMHQVAIDKLSSPMVNNILALDDERLLISTGEHGAYLYQNGEARQLPLPSKVARIDSMKIARDKSIWLACGAQLWRYPTLDEPPRLIYELNDSSKNIRDFVFDNAGGVWLGGANTGLVHLLTQQPFGKTEVIRYSPYVSDGLSDNDISRLLFDKQGNLWVGSNYAGLNRINIDRQYFRHLYNDIDPFKLRRYNNIRALARASDGDMYIGTNDAGVFRLDQQGEFHSLNYLLVQALPAAQDPLHTRIFAIKADSQQRLWWATSQGLVRLTLPDQLSFVPVPTEQRQIRSLVIDGEQAWLASGAQLYSLDIATEHITLIPLPEQAEQSSTQQPRTIINLRHTPMGLWVMTMNGVYLVPQQGEIRYFAGSELAHPIVRDVLEQPNGKVWFATHGGISVWADGKITNITAEEGLPNNTIYALQADKLGNIWFSSNGGISYLNVTNQQIVTFNESEGIQSLEFNGGVSWKDNDNSIWFGGINGINHFDPSKIPSQRQDDEIALASYRIGNHVKQFNRFNDSIDINLPYSTDLLSFKVTPIDFSYPGHHQYSFLLQGLDKNWHPFETMNEINYTALPAGNYQLLVRHRLDGSVNYNQQQLADITIRAPFYRTSWAYLLYALYILVMLAYIARHLTRKWQKERQVQQQINDSRERFKLALWGSGYRLWDWHLASNLLTITQLSQDDELSQELDHQQYLALIHPEDRPQVQQALTDYFDDKTPFYEAEYRVFSPEGQWEWAVERGKVSERDKQGNPVRMAGTYTNVSIRKQQEDELKLSYQVLASMNEAVVICDLDYRVISVNPAFIDMTGYSEQFIEGKYCLALTRGLYQVTDYRNIENELLRDRHWSGEMRLRRANGDTILIWLEINQVLDSKGEASHLVMVFTDISDRKKAEEDLRLLANYDPLTGLPNRTLFKDRLKHALEQAQRNNTKVALLFLDLDRFKNINDSKGHHVGDQLLKAVGKRLAGVIRAGDTVARIGGDEFTIILEGVAKSKAATVIAEKIIDVLDQPFELSHTTLDITTSIGISLAPDDATDAQELLKYADTAMYHAKSLGRNNFQFYTAHLNVSAVRHLQLETGLKQAISKNELYVLYQPKFCINSGKIMGLEALMRWHSEELGPVSPAEFIPLAEETGQINALGSWLLQHVCRQLADWLTAGHPVVPIAINLSAKQLQLAIIDEIELTLRDYQLPANLLEIELTESAVMQHPKQSISILNRLEQLGLSLAVDDFGTGYSSLAYLKRFPINTLKIDREFVRDISEDPDDAAITNAIIALAHSLELLVVAEGVETEEQLQFLASQGCDQVQGFLLSKPLTAADSLKRLLDKSS</sequence>
<dbReference type="PROSITE" id="PS50113">
    <property type="entry name" value="PAC"/>
    <property type="match status" value="2"/>
</dbReference>
<dbReference type="Pfam" id="PF13426">
    <property type="entry name" value="PAS_9"/>
    <property type="match status" value="1"/>
</dbReference>
<dbReference type="GO" id="GO:0071111">
    <property type="term" value="F:cyclic-guanylate-specific phosphodiesterase activity"/>
    <property type="evidence" value="ECO:0007669"/>
    <property type="project" value="UniProtKB-EC"/>
</dbReference>
<dbReference type="Pfam" id="PF00563">
    <property type="entry name" value="EAL"/>
    <property type="match status" value="1"/>
</dbReference>
<dbReference type="Gene3D" id="3.30.70.270">
    <property type="match status" value="1"/>
</dbReference>
<evidence type="ECO:0000313" key="10">
    <source>
        <dbReference type="EMBL" id="KFZ36758.1"/>
    </source>
</evidence>
<dbReference type="Pfam" id="PF07495">
    <property type="entry name" value="Y_Y_Y"/>
    <property type="match status" value="1"/>
</dbReference>
<dbReference type="InterPro" id="IPR011047">
    <property type="entry name" value="Quinoprotein_ADH-like_sf"/>
</dbReference>
<feature type="signal peptide" evidence="5">
    <location>
        <begin position="1"/>
        <end position="23"/>
    </location>
</feature>
<dbReference type="Pfam" id="PF07494">
    <property type="entry name" value="Reg_prop"/>
    <property type="match status" value="3"/>
</dbReference>
<proteinExistence type="predicted"/>
<dbReference type="Gene3D" id="2.130.10.10">
    <property type="entry name" value="YVTN repeat-like/Quinoprotein amine dehydrogenase"/>
    <property type="match status" value="2"/>
</dbReference>
<dbReference type="InterPro" id="IPR043128">
    <property type="entry name" value="Rev_trsase/Diguanyl_cyclase"/>
</dbReference>
<feature type="domain" description="PAS" evidence="6">
    <location>
        <begin position="923"/>
        <end position="971"/>
    </location>
</feature>
<dbReference type="InterPro" id="IPR000700">
    <property type="entry name" value="PAS-assoc_C"/>
</dbReference>
<feature type="domain" description="GGDEF" evidence="9">
    <location>
        <begin position="1083"/>
        <end position="1216"/>
    </location>
</feature>
<evidence type="ECO:0000259" key="9">
    <source>
        <dbReference type="PROSITE" id="PS50887"/>
    </source>
</evidence>
<dbReference type="PROSITE" id="PS50883">
    <property type="entry name" value="EAL"/>
    <property type="match status" value="1"/>
</dbReference>
<dbReference type="Pfam" id="PF08447">
    <property type="entry name" value="PAS_3"/>
    <property type="match status" value="1"/>
</dbReference>
<dbReference type="InterPro" id="IPR015943">
    <property type="entry name" value="WD40/YVTN_repeat-like_dom_sf"/>
</dbReference>
<dbReference type="eggNOG" id="COG5001">
    <property type="taxonomic scope" value="Bacteria"/>
</dbReference>
<dbReference type="GO" id="GO:0071732">
    <property type="term" value="P:cellular response to nitric oxide"/>
    <property type="evidence" value="ECO:0007669"/>
    <property type="project" value="UniProtKB-ARBA"/>
</dbReference>
<keyword evidence="5" id="KW-0732">Signal</keyword>
<comment type="catalytic activity">
    <reaction evidence="4">
        <text>3',3'-c-di-GMP + H2O = 5'-phosphoguanylyl(3'-&gt;5')guanosine + H(+)</text>
        <dbReference type="Rhea" id="RHEA:24902"/>
        <dbReference type="ChEBI" id="CHEBI:15377"/>
        <dbReference type="ChEBI" id="CHEBI:15378"/>
        <dbReference type="ChEBI" id="CHEBI:58754"/>
        <dbReference type="ChEBI" id="CHEBI:58805"/>
        <dbReference type="EC" id="3.1.4.52"/>
    </reaction>
    <physiologicalReaction direction="left-to-right" evidence="4">
        <dbReference type="Rhea" id="RHEA:24903"/>
    </physiologicalReaction>
</comment>
<dbReference type="SMART" id="SM00086">
    <property type="entry name" value="PAC"/>
    <property type="match status" value="2"/>
</dbReference>
<dbReference type="Proteomes" id="UP000029264">
    <property type="component" value="Unassembled WGS sequence"/>
</dbReference>
<dbReference type="CDD" id="cd01948">
    <property type="entry name" value="EAL"/>
    <property type="match status" value="1"/>
</dbReference>
<dbReference type="InterPro" id="IPR035965">
    <property type="entry name" value="PAS-like_dom_sf"/>
</dbReference>
<comment type="cofactor">
    <cofactor evidence="1">
        <name>Mg(2+)</name>
        <dbReference type="ChEBI" id="CHEBI:18420"/>
    </cofactor>
</comment>
<protein>
    <recommendedName>
        <fullName evidence="2">cyclic-guanylate-specific phosphodiesterase</fullName>
        <ecNumber evidence="2">3.1.4.52</ecNumber>
    </recommendedName>
</protein>
<dbReference type="Pfam" id="PF00990">
    <property type="entry name" value="GGDEF"/>
    <property type="match status" value="1"/>
</dbReference>
<dbReference type="Gene3D" id="3.20.20.450">
    <property type="entry name" value="EAL domain"/>
    <property type="match status" value="1"/>
</dbReference>
<dbReference type="SMART" id="SM00091">
    <property type="entry name" value="PAS"/>
    <property type="match status" value="1"/>
</dbReference>
<dbReference type="InterPro" id="IPR001610">
    <property type="entry name" value="PAC"/>
</dbReference>
<feature type="chain" id="PRO_5001901057" description="cyclic-guanylate-specific phosphodiesterase" evidence="5">
    <location>
        <begin position="24"/>
        <end position="1479"/>
    </location>
</feature>
<feature type="domain" description="EAL" evidence="8">
    <location>
        <begin position="1225"/>
        <end position="1478"/>
    </location>
</feature>
<evidence type="ECO:0000259" key="8">
    <source>
        <dbReference type="PROSITE" id="PS50883"/>
    </source>
</evidence>
<dbReference type="InterPro" id="IPR013655">
    <property type="entry name" value="PAS_fold_3"/>
</dbReference>
<evidence type="ECO:0000256" key="5">
    <source>
        <dbReference type="SAM" id="SignalP"/>
    </source>
</evidence>
<dbReference type="SUPFAM" id="SSF55785">
    <property type="entry name" value="PYP-like sensor domain (PAS domain)"/>
    <property type="match status" value="2"/>
</dbReference>
<dbReference type="SUPFAM" id="SSF141868">
    <property type="entry name" value="EAL domain-like"/>
    <property type="match status" value="1"/>
</dbReference>
<dbReference type="SMART" id="SM00267">
    <property type="entry name" value="GGDEF"/>
    <property type="match status" value="1"/>
</dbReference>
<dbReference type="InterPro" id="IPR000014">
    <property type="entry name" value="PAS"/>
</dbReference>
<dbReference type="NCBIfam" id="TIGR00229">
    <property type="entry name" value="sensory_box"/>
    <property type="match status" value="1"/>
</dbReference>
<dbReference type="InterPro" id="IPR052155">
    <property type="entry name" value="Biofilm_reg_signaling"/>
</dbReference>